<accession>I3XWE1</accession>
<sequence>MKKLLILVGLLTSMYAIPPCELPDEKVCMYLYKGGMNAEIIITNLSTDTVLVTYASASLDGNSKTIRNLKLSSGQTFTMLQSRYKTYDQKPYYHINSFEYKALK</sequence>
<dbReference type="OrthoDB" id="5339944at2"/>
<dbReference type="STRING" id="760154.Sulba_0964"/>
<organism evidence="1 2">
    <name type="scientific">Sulfurospirillum barnesii (strain ATCC 700032 / DSM 10660 / SES-3)</name>
    <dbReference type="NCBI Taxonomy" id="760154"/>
    <lineage>
        <taxon>Bacteria</taxon>
        <taxon>Pseudomonadati</taxon>
        <taxon>Campylobacterota</taxon>
        <taxon>Epsilonproteobacteria</taxon>
        <taxon>Campylobacterales</taxon>
        <taxon>Sulfurospirillaceae</taxon>
        <taxon>Sulfurospirillum</taxon>
    </lineage>
</organism>
<dbReference type="RefSeq" id="WP_014769144.1">
    <property type="nucleotide sequence ID" value="NC_018002.1"/>
</dbReference>
<proteinExistence type="predicted"/>
<gene>
    <name evidence="1" type="ordered locus">Sulba_0964</name>
</gene>
<protein>
    <recommendedName>
        <fullName evidence="3">Periplasmic protein</fullName>
    </recommendedName>
</protein>
<dbReference type="HOGENOM" id="CLU_2248733_0_0_7"/>
<evidence type="ECO:0000313" key="1">
    <source>
        <dbReference type="EMBL" id="AFL68265.1"/>
    </source>
</evidence>
<dbReference type="Proteomes" id="UP000006176">
    <property type="component" value="Chromosome"/>
</dbReference>
<evidence type="ECO:0000313" key="2">
    <source>
        <dbReference type="Proteomes" id="UP000006176"/>
    </source>
</evidence>
<evidence type="ECO:0008006" key="3">
    <source>
        <dbReference type="Google" id="ProtNLM"/>
    </source>
</evidence>
<name>I3XWE1_SULBS</name>
<dbReference type="KEGG" id="sba:Sulba_0964"/>
<reference evidence="1 2" key="1">
    <citation type="submission" date="2012-06" db="EMBL/GenBank/DDBJ databases">
        <title>Complete sequence of Sulfurospirillum barnesii SES-3.</title>
        <authorList>
            <consortium name="US DOE Joint Genome Institute"/>
            <person name="Lucas S."/>
            <person name="Han J."/>
            <person name="Lapidus A."/>
            <person name="Cheng J.-F."/>
            <person name="Goodwin L."/>
            <person name="Pitluck S."/>
            <person name="Peters L."/>
            <person name="Ovchinnikova G."/>
            <person name="Lu M."/>
            <person name="Detter J.C."/>
            <person name="Han C."/>
            <person name="Tapia R."/>
            <person name="Land M."/>
            <person name="Hauser L."/>
            <person name="Kyrpides N."/>
            <person name="Ivanova N."/>
            <person name="Pagani I."/>
            <person name="Stolz J."/>
            <person name="Arkin A."/>
            <person name="Dehal P."/>
            <person name="Oremland R."/>
            <person name="Saltikov C."/>
            <person name="Basu P."/>
            <person name="Hollibaugh J."/>
            <person name="Newman D."/>
            <person name="Stolyar S."/>
            <person name="Hazen T."/>
            <person name="Woyke T."/>
        </authorList>
    </citation>
    <scope>NUCLEOTIDE SEQUENCE [LARGE SCALE GENOMIC DNA]</scope>
    <source>
        <strain evidence="2">ATCC 700032 / DSM 10660 / SES-3</strain>
    </source>
</reference>
<dbReference type="AlphaFoldDB" id="I3XWE1"/>
<keyword evidence="2" id="KW-1185">Reference proteome</keyword>
<dbReference type="EMBL" id="CP003333">
    <property type="protein sequence ID" value="AFL68265.1"/>
    <property type="molecule type" value="Genomic_DNA"/>
</dbReference>